<organism evidence="3 5">
    <name type="scientific">Didymodactylos carnosus</name>
    <dbReference type="NCBI Taxonomy" id="1234261"/>
    <lineage>
        <taxon>Eukaryota</taxon>
        <taxon>Metazoa</taxon>
        <taxon>Spiralia</taxon>
        <taxon>Gnathifera</taxon>
        <taxon>Rotifera</taxon>
        <taxon>Eurotatoria</taxon>
        <taxon>Bdelloidea</taxon>
        <taxon>Philodinida</taxon>
        <taxon>Philodinidae</taxon>
        <taxon>Didymodactylos</taxon>
    </lineage>
</organism>
<dbReference type="PANTHER" id="PTHR46599">
    <property type="entry name" value="PIGGYBAC TRANSPOSABLE ELEMENT-DERIVED PROTEIN 4"/>
    <property type="match status" value="1"/>
</dbReference>
<reference evidence="3" key="1">
    <citation type="submission" date="2021-02" db="EMBL/GenBank/DDBJ databases">
        <authorList>
            <person name="Nowell W R."/>
        </authorList>
    </citation>
    <scope>NUCLEOTIDE SEQUENCE</scope>
</reference>
<dbReference type="EMBL" id="CAJOBA010030922">
    <property type="protein sequence ID" value="CAF3957215.1"/>
    <property type="molecule type" value="Genomic_DNA"/>
</dbReference>
<name>A0A8S2E744_9BILA</name>
<dbReference type="Proteomes" id="UP000682733">
    <property type="component" value="Unassembled WGS sequence"/>
</dbReference>
<feature type="domain" description="PiggyBac transposable element-derived protein" evidence="2">
    <location>
        <begin position="119"/>
        <end position="290"/>
    </location>
</feature>
<evidence type="ECO:0000256" key="1">
    <source>
        <dbReference type="SAM" id="MobiDB-lite"/>
    </source>
</evidence>
<evidence type="ECO:0000259" key="2">
    <source>
        <dbReference type="Pfam" id="PF13843"/>
    </source>
</evidence>
<protein>
    <recommendedName>
        <fullName evidence="2">PiggyBac transposable element-derived protein domain-containing protein</fullName>
    </recommendedName>
</protein>
<sequence>MDDNWLDDESDDRDNAHAEDSGSETENIDSETTEDEEEIDLEKPNLEESDPGGNDTQGCSYSSRSDMVWSSTPSYSSATKHHGNVKLTPGSTELTSHVASVEDAFLCFILEEITLDDSFEEISMVELKGFIGLLLISGLRGKSRKSIKSLWARSPLESPVFRATMSRNRFETIASCLRFDDKTTREERKNTDKFAAIREIWSDFQNYLYKCYSVGYFVTIDEQLVGFRGKCPFRQFIPKKPDKYGIKLWLCVDAYSYYVYDAVPYTGQQPGQDRQKNIGVNIVLQLMKLLFGSDEIELGELLLNRYCEQAAIIYDDKSIEILSLHAHFHLAQQVRAHNGFAFTSAFAFESCIRFIKKKAHGSNYGKFP</sequence>
<evidence type="ECO:0000313" key="5">
    <source>
        <dbReference type="Proteomes" id="UP000677228"/>
    </source>
</evidence>
<dbReference type="PANTHER" id="PTHR46599:SF6">
    <property type="entry name" value="DUAL SPECIFICITY PHOSPHATASE 26"/>
    <property type="match status" value="1"/>
</dbReference>
<proteinExistence type="predicted"/>
<dbReference type="AlphaFoldDB" id="A0A8S2E744"/>
<feature type="compositionally biased region" description="Acidic residues" evidence="1">
    <location>
        <begin position="21"/>
        <end position="40"/>
    </location>
</feature>
<evidence type="ECO:0000313" key="3">
    <source>
        <dbReference type="EMBL" id="CAF1150639.1"/>
    </source>
</evidence>
<gene>
    <name evidence="3" type="ORF">OVA965_LOCUS21585</name>
    <name evidence="4" type="ORF">TMI583_LOCUS22274</name>
</gene>
<dbReference type="InterPro" id="IPR029526">
    <property type="entry name" value="PGBD"/>
</dbReference>
<evidence type="ECO:0000313" key="4">
    <source>
        <dbReference type="EMBL" id="CAF3957215.1"/>
    </source>
</evidence>
<dbReference type="EMBL" id="CAJNOK010011876">
    <property type="protein sequence ID" value="CAF1150639.1"/>
    <property type="molecule type" value="Genomic_DNA"/>
</dbReference>
<dbReference type="Proteomes" id="UP000677228">
    <property type="component" value="Unassembled WGS sequence"/>
</dbReference>
<feature type="compositionally biased region" description="Acidic residues" evidence="1">
    <location>
        <begin position="1"/>
        <end position="12"/>
    </location>
</feature>
<accession>A0A8S2E744</accession>
<feature type="compositionally biased region" description="Polar residues" evidence="1">
    <location>
        <begin position="54"/>
        <end position="65"/>
    </location>
</feature>
<feature type="region of interest" description="Disordered" evidence="1">
    <location>
        <begin position="1"/>
        <end position="65"/>
    </location>
</feature>
<dbReference type="Pfam" id="PF13843">
    <property type="entry name" value="DDE_Tnp_1_7"/>
    <property type="match status" value="1"/>
</dbReference>
<comment type="caution">
    <text evidence="3">The sequence shown here is derived from an EMBL/GenBank/DDBJ whole genome shotgun (WGS) entry which is preliminary data.</text>
</comment>